<name>A0A9W9ISK1_9EURO</name>
<accession>A0A9W9ISK1</accession>
<reference evidence="1" key="1">
    <citation type="submission" date="2022-11" db="EMBL/GenBank/DDBJ databases">
        <authorList>
            <person name="Petersen C."/>
        </authorList>
    </citation>
    <scope>NUCLEOTIDE SEQUENCE</scope>
    <source>
        <strain evidence="1">IBT 21917</strain>
    </source>
</reference>
<keyword evidence="2" id="KW-1185">Reference proteome</keyword>
<dbReference type="OrthoDB" id="4503771at2759"/>
<dbReference type="Proteomes" id="UP001146351">
    <property type="component" value="Unassembled WGS sequence"/>
</dbReference>
<gene>
    <name evidence="1" type="ORF">N7492_001551</name>
</gene>
<reference evidence="1" key="2">
    <citation type="journal article" date="2023" name="IMA Fungus">
        <title>Comparative genomic study of the Penicillium genus elucidates a diverse pangenome and 15 lateral gene transfer events.</title>
        <authorList>
            <person name="Petersen C."/>
            <person name="Sorensen T."/>
            <person name="Nielsen M.R."/>
            <person name="Sondergaard T.E."/>
            <person name="Sorensen J.L."/>
            <person name="Fitzpatrick D.A."/>
            <person name="Frisvad J.C."/>
            <person name="Nielsen K.L."/>
        </authorList>
    </citation>
    <scope>NUCLEOTIDE SEQUENCE</scope>
    <source>
        <strain evidence="1">IBT 21917</strain>
    </source>
</reference>
<comment type="caution">
    <text evidence="1">The sequence shown here is derived from an EMBL/GenBank/DDBJ whole genome shotgun (WGS) entry which is preliminary data.</text>
</comment>
<evidence type="ECO:0000313" key="2">
    <source>
        <dbReference type="Proteomes" id="UP001146351"/>
    </source>
</evidence>
<evidence type="ECO:0000313" key="1">
    <source>
        <dbReference type="EMBL" id="KAJ5183935.1"/>
    </source>
</evidence>
<organism evidence="1 2">
    <name type="scientific">Penicillium capsulatum</name>
    <dbReference type="NCBI Taxonomy" id="69766"/>
    <lineage>
        <taxon>Eukaryota</taxon>
        <taxon>Fungi</taxon>
        <taxon>Dikarya</taxon>
        <taxon>Ascomycota</taxon>
        <taxon>Pezizomycotina</taxon>
        <taxon>Eurotiomycetes</taxon>
        <taxon>Eurotiomycetidae</taxon>
        <taxon>Eurotiales</taxon>
        <taxon>Aspergillaceae</taxon>
        <taxon>Penicillium</taxon>
    </lineage>
</organism>
<protein>
    <submittedName>
        <fullName evidence="1">Uncharacterized protein</fullName>
    </submittedName>
</protein>
<proteinExistence type="predicted"/>
<sequence>MEAMRILSEIQNFHAVVDVETVLDLIRRTCRQGMIMVHCKDCIKTTQSSMITFFTLLEQCLPLAEALCSTYGISMQPGFFDSAMLAFEQPPSLCICLRSRVVLGQTELDEGESRLLIRILLGRGLMRLIELTGSLKGSPKAMVENPHAHRNANALRVCEASVESTISRLVVLMQIIEGEYVTGSLS</sequence>
<dbReference type="AlphaFoldDB" id="A0A9W9ISK1"/>
<dbReference type="EMBL" id="JAPQKO010000001">
    <property type="protein sequence ID" value="KAJ5183935.1"/>
    <property type="molecule type" value="Genomic_DNA"/>
</dbReference>